<dbReference type="STRING" id="1314773.A0A3N2Q188"/>
<dbReference type="AlphaFoldDB" id="A0A3N2Q188"/>
<protein>
    <submittedName>
        <fullName evidence="2">Uncharacterized protein</fullName>
    </submittedName>
</protein>
<keyword evidence="3" id="KW-1185">Reference proteome</keyword>
<dbReference type="EMBL" id="ML119052">
    <property type="protein sequence ID" value="ROT40521.1"/>
    <property type="molecule type" value="Genomic_DNA"/>
</dbReference>
<evidence type="ECO:0000256" key="1">
    <source>
        <dbReference type="SAM" id="MobiDB-lite"/>
    </source>
</evidence>
<accession>A0A3N2Q188</accession>
<dbReference type="OrthoDB" id="371463at2759"/>
<feature type="region of interest" description="Disordered" evidence="1">
    <location>
        <begin position="171"/>
        <end position="275"/>
    </location>
</feature>
<gene>
    <name evidence="2" type="ORF">SODALDRAFT_98294</name>
</gene>
<evidence type="ECO:0000313" key="2">
    <source>
        <dbReference type="EMBL" id="ROT40521.1"/>
    </source>
</evidence>
<dbReference type="Proteomes" id="UP000272025">
    <property type="component" value="Unassembled WGS sequence"/>
</dbReference>
<evidence type="ECO:0000313" key="3">
    <source>
        <dbReference type="Proteomes" id="UP000272025"/>
    </source>
</evidence>
<feature type="compositionally biased region" description="Basic and acidic residues" evidence="1">
    <location>
        <begin position="244"/>
        <end position="256"/>
    </location>
</feature>
<name>A0A3N2Q188_SODAK</name>
<dbReference type="GeneID" id="39584312"/>
<dbReference type="RefSeq" id="XP_028468327.1">
    <property type="nucleotide sequence ID" value="XM_028615835.1"/>
</dbReference>
<sequence length="367" mass="40226">MSTSTYLCHGFRWHRPNIHVFAHEQDIGDAALDSTVAPESSAAIIRSFYTAFDFLPHRPLAAQGTEPATTSSLPGHGAVKLLEEHDCRDSMNVGRPYAFVADHAVRVHLSVSVVEEMALYEACMSDKAAVETSRGEDVGWFEKLRDKLQPDEDIRWYVIVCREEEGKLREDRGFGDAQGDGGVKRGDLSVESPPDHTPEETGRKVSRGQPEADQTQMQAEKGDGQDAVGETTSTQPKSGTAAEDAGRQVRPARERSMSASRPSAGGCSYSPFPRPVLPPTITPRPATRNGNLLKPYPEIGSISITPAPPPPANFAHKSRSLRRLFGRKKTSGKIDMSAEPLSRWRTGNYGLLWSAEVEYSERQASVL</sequence>
<feature type="compositionally biased region" description="Basic and acidic residues" evidence="1">
    <location>
        <begin position="182"/>
        <end position="203"/>
    </location>
</feature>
<organism evidence="2 3">
    <name type="scientific">Sodiomyces alkalinus (strain CBS 110278 / VKM F-3762 / F11)</name>
    <name type="common">Alkaliphilic filamentous fungus</name>
    <dbReference type="NCBI Taxonomy" id="1314773"/>
    <lineage>
        <taxon>Eukaryota</taxon>
        <taxon>Fungi</taxon>
        <taxon>Dikarya</taxon>
        <taxon>Ascomycota</taxon>
        <taxon>Pezizomycotina</taxon>
        <taxon>Sordariomycetes</taxon>
        <taxon>Hypocreomycetidae</taxon>
        <taxon>Glomerellales</taxon>
        <taxon>Plectosphaerellaceae</taxon>
        <taxon>Sodiomyces</taxon>
    </lineage>
</organism>
<reference evidence="2 3" key="1">
    <citation type="journal article" date="2018" name="Mol. Ecol.">
        <title>The obligate alkalophilic soda-lake fungus Sodiomyces alkalinus has shifted to a protein diet.</title>
        <authorList>
            <person name="Grum-Grzhimaylo A.A."/>
            <person name="Falkoski D.L."/>
            <person name="van den Heuvel J."/>
            <person name="Valero-Jimenez C.A."/>
            <person name="Min B."/>
            <person name="Choi I.G."/>
            <person name="Lipzen A."/>
            <person name="Daum C.G."/>
            <person name="Aanen D.K."/>
            <person name="Tsang A."/>
            <person name="Henrissat B."/>
            <person name="Bilanenko E.N."/>
            <person name="de Vries R.P."/>
            <person name="van Kan J.A.L."/>
            <person name="Grigoriev I.V."/>
            <person name="Debets A.J.M."/>
        </authorList>
    </citation>
    <scope>NUCLEOTIDE SEQUENCE [LARGE SCALE GENOMIC DNA]</scope>
    <source>
        <strain evidence="2 3">F11</strain>
    </source>
</reference>
<proteinExistence type="predicted"/>